<evidence type="ECO:0000256" key="1">
    <source>
        <dbReference type="SAM" id="MobiDB-lite"/>
    </source>
</evidence>
<dbReference type="Pfam" id="PF04340">
    <property type="entry name" value="DUF484"/>
    <property type="match status" value="1"/>
</dbReference>
<reference evidence="3" key="1">
    <citation type="submission" date="2016-10" db="EMBL/GenBank/DDBJ databases">
        <authorList>
            <person name="Varghese N."/>
            <person name="Submissions S."/>
        </authorList>
    </citation>
    <scope>NUCLEOTIDE SEQUENCE [LARGE SCALE GENOMIC DNA]</scope>
    <source>
        <strain evidence="3">CGMCC 1.10658</strain>
    </source>
</reference>
<dbReference type="STRING" id="658219.SAMN05216212_3095"/>
<dbReference type="Proteomes" id="UP000199305">
    <property type="component" value="Unassembled WGS sequence"/>
</dbReference>
<dbReference type="PANTHER" id="PTHR38765:SF1">
    <property type="entry name" value="DUF484 DOMAIN-CONTAINING PROTEIN"/>
    <property type="match status" value="1"/>
</dbReference>
<accession>A0A1G9EEZ7</accession>
<proteinExistence type="predicted"/>
<evidence type="ECO:0000313" key="2">
    <source>
        <dbReference type="EMBL" id="SDK74686.1"/>
    </source>
</evidence>
<dbReference type="InterPro" id="IPR029016">
    <property type="entry name" value="GAF-like_dom_sf"/>
</dbReference>
<evidence type="ECO:0008006" key="4">
    <source>
        <dbReference type="Google" id="ProtNLM"/>
    </source>
</evidence>
<feature type="region of interest" description="Disordered" evidence="1">
    <location>
        <begin position="1"/>
        <end position="23"/>
    </location>
</feature>
<dbReference type="RefSeq" id="WP_091516528.1">
    <property type="nucleotide sequence ID" value="NZ_FNFH01000008.1"/>
</dbReference>
<dbReference type="OrthoDB" id="8525200at2"/>
<dbReference type="Gene3D" id="3.30.450.40">
    <property type="match status" value="1"/>
</dbReference>
<dbReference type="AlphaFoldDB" id="A0A1G9EEZ7"/>
<dbReference type="InterPro" id="IPR007435">
    <property type="entry name" value="DUF484"/>
</dbReference>
<sequence>MTESSDAIEAQATEAENRESPRDKKILSRQVARYLVQNPDFFADHMELLETIQLPRQSGKTVSLMTHQTNLLRERNIEMRQRLDQLLQAARDNDQLFMYSRRLVLALLDAQSVAEAGDALMRSFRDDFGVETTALTLFEPLPPGKRELGEVRASSRAGAETAVGPILRNGRTVCGVLRPAEREYLFGKEAADRVASAAVVPLANQLGILAVGSSDPQHYSSSLGTLFLSYIGEVLERVLPRLLDQG</sequence>
<protein>
    <recommendedName>
        <fullName evidence="4">DUF484 domain-containing protein</fullName>
    </recommendedName>
</protein>
<keyword evidence="3" id="KW-1185">Reference proteome</keyword>
<name>A0A1G9EEZ7_9GAMM</name>
<evidence type="ECO:0000313" key="3">
    <source>
        <dbReference type="Proteomes" id="UP000199305"/>
    </source>
</evidence>
<dbReference type="EMBL" id="FNFH01000008">
    <property type="protein sequence ID" value="SDK74686.1"/>
    <property type="molecule type" value="Genomic_DNA"/>
</dbReference>
<dbReference type="PANTHER" id="PTHR38765">
    <property type="entry name" value="DUF484 DOMAIN-CONTAINING PROTEIN"/>
    <property type="match status" value="1"/>
</dbReference>
<gene>
    <name evidence="2" type="ORF">SAMN05216212_3095</name>
</gene>
<organism evidence="2 3">
    <name type="scientific">Microbulbifer yueqingensis</name>
    <dbReference type="NCBI Taxonomy" id="658219"/>
    <lineage>
        <taxon>Bacteria</taxon>
        <taxon>Pseudomonadati</taxon>
        <taxon>Pseudomonadota</taxon>
        <taxon>Gammaproteobacteria</taxon>
        <taxon>Cellvibrionales</taxon>
        <taxon>Microbulbiferaceae</taxon>
        <taxon>Microbulbifer</taxon>
    </lineage>
</organism>